<organism evidence="1 2">
    <name type="scientific">Ktedonobacter robiniae</name>
    <dbReference type="NCBI Taxonomy" id="2778365"/>
    <lineage>
        <taxon>Bacteria</taxon>
        <taxon>Bacillati</taxon>
        <taxon>Chloroflexota</taxon>
        <taxon>Ktedonobacteria</taxon>
        <taxon>Ktedonobacterales</taxon>
        <taxon>Ktedonobacteraceae</taxon>
        <taxon>Ktedonobacter</taxon>
    </lineage>
</organism>
<keyword evidence="2" id="KW-1185">Reference proteome</keyword>
<dbReference type="EMBL" id="BNJG01000003">
    <property type="protein sequence ID" value="GHO58292.1"/>
    <property type="molecule type" value="Genomic_DNA"/>
</dbReference>
<name>A0ABQ3V0G8_9CHLR</name>
<reference evidence="1 2" key="1">
    <citation type="journal article" date="2021" name="Int. J. Syst. Evol. Microbiol.">
        <title>Reticulibacter mediterranei gen. nov., sp. nov., within the new family Reticulibacteraceae fam. nov., and Ktedonospora formicarum gen. nov., sp. nov., Ktedonobacter robiniae sp. nov., Dictyobacter formicarum sp. nov. and Dictyobacter arantiisoli sp. nov., belonging to the class Ktedonobacteria.</title>
        <authorList>
            <person name="Yabe S."/>
            <person name="Zheng Y."/>
            <person name="Wang C.M."/>
            <person name="Sakai Y."/>
            <person name="Abe K."/>
            <person name="Yokota A."/>
            <person name="Donadio S."/>
            <person name="Cavaletti L."/>
            <person name="Monciardini P."/>
        </authorList>
    </citation>
    <scope>NUCLEOTIDE SEQUENCE [LARGE SCALE GENOMIC DNA]</scope>
    <source>
        <strain evidence="1 2">SOSP1-30</strain>
    </source>
</reference>
<proteinExistence type="predicted"/>
<accession>A0ABQ3V0G8</accession>
<sequence>MSITITVNNESLQGEIQPPLQLEIFEERCTLREIIRSRIYQDVTEYNARKRARQLCLIPPSPDQNHSEAVTENQPQLDWQLLYEQAIKAFGKRSYIVIVDTRQVTQLDSPILLTPESSVTFFKLVPLVGG</sequence>
<gene>
    <name evidence="1" type="ORF">KSB_67670</name>
</gene>
<protein>
    <submittedName>
        <fullName evidence="1">Uncharacterized protein</fullName>
    </submittedName>
</protein>
<evidence type="ECO:0000313" key="1">
    <source>
        <dbReference type="EMBL" id="GHO58292.1"/>
    </source>
</evidence>
<comment type="caution">
    <text evidence="1">The sequence shown here is derived from an EMBL/GenBank/DDBJ whole genome shotgun (WGS) entry which is preliminary data.</text>
</comment>
<dbReference type="RefSeq" id="WP_201374617.1">
    <property type="nucleotide sequence ID" value="NZ_BNJG01000003.1"/>
</dbReference>
<evidence type="ECO:0000313" key="2">
    <source>
        <dbReference type="Proteomes" id="UP000654345"/>
    </source>
</evidence>
<dbReference type="Proteomes" id="UP000654345">
    <property type="component" value="Unassembled WGS sequence"/>
</dbReference>